<feature type="binding site" evidence="13">
    <location>
        <position position="309"/>
    </location>
    <ligand>
        <name>S-adenosyl-L-methionine</name>
        <dbReference type="ChEBI" id="CHEBI:59789"/>
    </ligand>
</feature>
<feature type="binding site" evidence="13">
    <location>
        <position position="327"/>
    </location>
    <ligand>
        <name>S-adenosyl-L-methionine</name>
        <dbReference type="ChEBI" id="CHEBI:59789"/>
    </ligand>
</feature>
<evidence type="ECO:0000256" key="12">
    <source>
        <dbReference type="ARBA" id="ARBA00047283"/>
    </source>
</evidence>
<accession>A0A9D2S764</accession>
<comment type="subcellular location">
    <subcellularLocation>
        <location evidence="2">Cytoplasm</location>
    </subcellularLocation>
</comment>
<dbReference type="GO" id="GO:0003723">
    <property type="term" value="F:RNA binding"/>
    <property type="evidence" value="ECO:0007669"/>
    <property type="project" value="UniProtKB-UniRule"/>
</dbReference>
<dbReference type="PANTHER" id="PTHR22807">
    <property type="entry name" value="NOP2 YEAST -RELATED NOL1/NOP2/FMU SUN DOMAIN-CONTAINING"/>
    <property type="match status" value="1"/>
</dbReference>
<dbReference type="InterPro" id="IPR049560">
    <property type="entry name" value="MeTrfase_RsmB-F_NOP2_cat"/>
</dbReference>
<evidence type="ECO:0000256" key="11">
    <source>
        <dbReference type="ARBA" id="ARBA00031088"/>
    </source>
</evidence>
<keyword evidence="4" id="KW-0963">Cytoplasm</keyword>
<keyword evidence="8 13" id="KW-0949">S-adenosyl-L-methionine</keyword>
<dbReference type="InterPro" id="IPR001678">
    <property type="entry name" value="MeTrfase_RsmB-F_NOP2_dom"/>
</dbReference>
<organism evidence="15 16">
    <name type="scientific">Candidatus Flavonifractor intestinipullorum</name>
    <dbReference type="NCBI Taxonomy" id="2838587"/>
    <lineage>
        <taxon>Bacteria</taxon>
        <taxon>Bacillati</taxon>
        <taxon>Bacillota</taxon>
        <taxon>Clostridia</taxon>
        <taxon>Eubacteriales</taxon>
        <taxon>Oscillospiraceae</taxon>
        <taxon>Flavonifractor</taxon>
    </lineage>
</organism>
<dbReference type="GO" id="GO:0006355">
    <property type="term" value="P:regulation of DNA-templated transcription"/>
    <property type="evidence" value="ECO:0007669"/>
    <property type="project" value="InterPro"/>
</dbReference>
<dbReference type="InterPro" id="IPR035926">
    <property type="entry name" value="NusB-like_sf"/>
</dbReference>
<evidence type="ECO:0000256" key="9">
    <source>
        <dbReference type="ARBA" id="ARBA00022884"/>
    </source>
</evidence>
<dbReference type="InterPro" id="IPR023267">
    <property type="entry name" value="RCMT"/>
</dbReference>
<dbReference type="InterPro" id="IPR004573">
    <property type="entry name" value="rRNA_ssu_MeTfrase_B"/>
</dbReference>
<evidence type="ECO:0000256" key="2">
    <source>
        <dbReference type="ARBA" id="ARBA00004496"/>
    </source>
</evidence>
<evidence type="ECO:0000256" key="8">
    <source>
        <dbReference type="ARBA" id="ARBA00022691"/>
    </source>
</evidence>
<dbReference type="Gene3D" id="3.40.50.150">
    <property type="entry name" value="Vaccinia Virus protein VP39"/>
    <property type="match status" value="1"/>
</dbReference>
<proteinExistence type="inferred from homology"/>
<dbReference type="GO" id="GO:0005737">
    <property type="term" value="C:cytoplasm"/>
    <property type="evidence" value="ECO:0007669"/>
    <property type="project" value="UniProtKB-SubCell"/>
</dbReference>
<dbReference type="Pfam" id="PF01189">
    <property type="entry name" value="Methyltr_RsmB-F"/>
    <property type="match status" value="1"/>
</dbReference>
<gene>
    <name evidence="15" type="primary">rsmB</name>
    <name evidence="15" type="ORF">H9714_10705</name>
</gene>
<evidence type="ECO:0000256" key="4">
    <source>
        <dbReference type="ARBA" id="ARBA00022490"/>
    </source>
</evidence>
<dbReference type="Proteomes" id="UP000824208">
    <property type="component" value="Unassembled WGS sequence"/>
</dbReference>
<sequence length="444" mass="48258">MTGRETARSVALGALLACERQGAWSDGALKKAVRAAGLDRRDAALATRLCFGVMQNRMRLDYYLNLLSKTPVDRLEGAVRESLRLGLYQLMELDRVPDSAAVNESVALVRAHSRNPRAAGMVNAILRNFLRRREELPPPADPAVRYSHPAWLVEAFSRELGGEGVEALLSADNGEPPTCAQVNTVKGETSAVRTALEAEGVKAVPHPWLPGCLLLENTGNLEDLPAFREGLFYIQDAAARLAVLAAGPEPGWQVLDACAAPGGKSFAAALAMENRGTVLSCDIHPHKEALIQAGAARLGLSCIQTRVLDGKVFQAEYRERFDLVMADVPCSGLGIIRKKPDIRYKDPEPLAGLPRVQSAILDNVARYVKPGGVLLYATCTLLRRENGDVVRSFLEQHGEFSLEGFTLPGPIGRVEEGMLTLWPHLHGTDGFFFAKLRRSARGDL</sequence>
<dbReference type="Pfam" id="PF01029">
    <property type="entry name" value="NusB"/>
    <property type="match status" value="1"/>
</dbReference>
<dbReference type="SUPFAM" id="SSF48013">
    <property type="entry name" value="NusB-like"/>
    <property type="match status" value="1"/>
</dbReference>
<dbReference type="InterPro" id="IPR006027">
    <property type="entry name" value="NusB_RsmB_TIM44"/>
</dbReference>
<keyword evidence="9 13" id="KW-0694">RNA-binding</keyword>
<evidence type="ECO:0000313" key="15">
    <source>
        <dbReference type="EMBL" id="HJB58005.1"/>
    </source>
</evidence>
<evidence type="ECO:0000256" key="10">
    <source>
        <dbReference type="ARBA" id="ARBA00030399"/>
    </source>
</evidence>
<dbReference type="CDD" id="cd02440">
    <property type="entry name" value="AdoMet_MTases"/>
    <property type="match status" value="1"/>
</dbReference>
<comment type="function">
    <text evidence="1">Specifically methylates the cytosine at position 967 (m5C967) of 16S rRNA.</text>
</comment>
<dbReference type="SUPFAM" id="SSF53335">
    <property type="entry name" value="S-adenosyl-L-methionine-dependent methyltransferases"/>
    <property type="match status" value="1"/>
</dbReference>
<evidence type="ECO:0000259" key="14">
    <source>
        <dbReference type="PROSITE" id="PS51686"/>
    </source>
</evidence>
<feature type="binding site" evidence="13">
    <location>
        <begin position="258"/>
        <end position="264"/>
    </location>
    <ligand>
        <name>S-adenosyl-L-methionine</name>
        <dbReference type="ChEBI" id="CHEBI:59789"/>
    </ligand>
</feature>
<feature type="active site" description="Nucleophile" evidence="13">
    <location>
        <position position="379"/>
    </location>
</feature>
<dbReference type="EC" id="2.1.1.176" evidence="3"/>
<comment type="catalytic activity">
    <reaction evidence="12">
        <text>cytidine(967) in 16S rRNA + S-adenosyl-L-methionine = 5-methylcytidine(967) in 16S rRNA + S-adenosyl-L-homocysteine + H(+)</text>
        <dbReference type="Rhea" id="RHEA:42748"/>
        <dbReference type="Rhea" id="RHEA-COMP:10219"/>
        <dbReference type="Rhea" id="RHEA-COMP:10220"/>
        <dbReference type="ChEBI" id="CHEBI:15378"/>
        <dbReference type="ChEBI" id="CHEBI:57856"/>
        <dbReference type="ChEBI" id="CHEBI:59789"/>
        <dbReference type="ChEBI" id="CHEBI:74483"/>
        <dbReference type="ChEBI" id="CHEBI:82748"/>
        <dbReference type="EC" id="2.1.1.176"/>
    </reaction>
</comment>
<dbReference type="EMBL" id="DWYC01000094">
    <property type="protein sequence ID" value="HJB58005.1"/>
    <property type="molecule type" value="Genomic_DNA"/>
</dbReference>
<dbReference type="NCBIfam" id="NF011494">
    <property type="entry name" value="PRK14902.1"/>
    <property type="match status" value="1"/>
</dbReference>
<keyword evidence="6 13" id="KW-0489">Methyltransferase</keyword>
<dbReference type="NCBIfam" id="TIGR00563">
    <property type="entry name" value="rsmB"/>
    <property type="match status" value="1"/>
</dbReference>
<evidence type="ECO:0000313" key="16">
    <source>
        <dbReference type="Proteomes" id="UP000824208"/>
    </source>
</evidence>
<evidence type="ECO:0000256" key="7">
    <source>
        <dbReference type="ARBA" id="ARBA00022679"/>
    </source>
</evidence>
<comment type="caution">
    <text evidence="15">The sequence shown here is derived from an EMBL/GenBank/DDBJ whole genome shotgun (WGS) entry which is preliminary data.</text>
</comment>
<evidence type="ECO:0000256" key="5">
    <source>
        <dbReference type="ARBA" id="ARBA00022552"/>
    </source>
</evidence>
<reference evidence="15" key="2">
    <citation type="submission" date="2021-04" db="EMBL/GenBank/DDBJ databases">
        <authorList>
            <person name="Gilroy R."/>
        </authorList>
    </citation>
    <scope>NUCLEOTIDE SEQUENCE</scope>
    <source>
        <strain evidence="15">CHK189-11263</strain>
    </source>
</reference>
<evidence type="ECO:0000256" key="1">
    <source>
        <dbReference type="ARBA" id="ARBA00002724"/>
    </source>
</evidence>
<dbReference type="PANTHER" id="PTHR22807:SF53">
    <property type="entry name" value="RIBOSOMAL RNA SMALL SUBUNIT METHYLTRANSFERASE B-RELATED"/>
    <property type="match status" value="1"/>
</dbReference>
<protein>
    <recommendedName>
        <fullName evidence="3">16S rRNA (cytosine(967)-C(5))-methyltransferase</fullName>
        <ecNumber evidence="3">2.1.1.176</ecNumber>
    </recommendedName>
    <alternativeName>
        <fullName evidence="10">16S rRNA m5C967 methyltransferase</fullName>
    </alternativeName>
    <alternativeName>
        <fullName evidence="11">rRNA (cytosine-C(5)-)-methyltransferase RsmB</fullName>
    </alternativeName>
</protein>
<dbReference type="Gene3D" id="1.10.940.10">
    <property type="entry name" value="NusB-like"/>
    <property type="match status" value="1"/>
</dbReference>
<keyword evidence="7 13" id="KW-0808">Transferase</keyword>
<evidence type="ECO:0000256" key="3">
    <source>
        <dbReference type="ARBA" id="ARBA00012140"/>
    </source>
</evidence>
<dbReference type="AlphaFoldDB" id="A0A9D2S764"/>
<dbReference type="InterPro" id="IPR029063">
    <property type="entry name" value="SAM-dependent_MTases_sf"/>
</dbReference>
<evidence type="ECO:0000256" key="6">
    <source>
        <dbReference type="ARBA" id="ARBA00022603"/>
    </source>
</evidence>
<keyword evidence="5" id="KW-0698">rRNA processing</keyword>
<comment type="similarity">
    <text evidence="13">Belongs to the class I-like SAM-binding methyltransferase superfamily. RsmB/NOP family.</text>
</comment>
<dbReference type="Pfam" id="PF22458">
    <property type="entry name" value="RsmF-B_ferredox"/>
    <property type="match status" value="1"/>
</dbReference>
<dbReference type="PROSITE" id="PS51686">
    <property type="entry name" value="SAM_MT_RSMB_NOP"/>
    <property type="match status" value="1"/>
</dbReference>
<feature type="binding site" evidence="13">
    <location>
        <position position="282"/>
    </location>
    <ligand>
        <name>S-adenosyl-L-methionine</name>
        <dbReference type="ChEBI" id="CHEBI:59789"/>
    </ligand>
</feature>
<dbReference type="PRINTS" id="PR02008">
    <property type="entry name" value="RCMTFAMILY"/>
</dbReference>
<name>A0A9D2S764_9FIRM</name>
<dbReference type="GO" id="GO:0008649">
    <property type="term" value="F:rRNA methyltransferase activity"/>
    <property type="evidence" value="ECO:0007669"/>
    <property type="project" value="InterPro"/>
</dbReference>
<feature type="domain" description="SAM-dependent MTase RsmB/NOP-type" evidence="14">
    <location>
        <begin position="168"/>
        <end position="439"/>
    </location>
</feature>
<dbReference type="InterPro" id="IPR054728">
    <property type="entry name" value="RsmB-like_ferredoxin"/>
</dbReference>
<evidence type="ECO:0000256" key="13">
    <source>
        <dbReference type="PROSITE-ProRule" id="PRU01023"/>
    </source>
</evidence>
<reference evidence="15" key="1">
    <citation type="journal article" date="2021" name="PeerJ">
        <title>Extensive microbial diversity within the chicken gut microbiome revealed by metagenomics and culture.</title>
        <authorList>
            <person name="Gilroy R."/>
            <person name="Ravi A."/>
            <person name="Getino M."/>
            <person name="Pursley I."/>
            <person name="Horton D.L."/>
            <person name="Alikhan N.F."/>
            <person name="Baker D."/>
            <person name="Gharbi K."/>
            <person name="Hall N."/>
            <person name="Watson M."/>
            <person name="Adriaenssens E.M."/>
            <person name="Foster-Nyarko E."/>
            <person name="Jarju S."/>
            <person name="Secka A."/>
            <person name="Antonio M."/>
            <person name="Oren A."/>
            <person name="Chaudhuri R.R."/>
            <person name="La Ragione R."/>
            <person name="Hildebrand F."/>
            <person name="Pallen M.J."/>
        </authorList>
    </citation>
    <scope>NUCLEOTIDE SEQUENCE</scope>
    <source>
        <strain evidence="15">CHK189-11263</strain>
    </source>
</reference>